<dbReference type="RefSeq" id="XP_018234118.1">
    <property type="nucleotide sequence ID" value="XM_018398148.1"/>
</dbReference>
<organism evidence="1 2">
    <name type="scientific">Fusarium oxysporum f. sp. lycopersici (strain 4287 / CBS 123668 / FGSC 9935 / NRRL 34936)</name>
    <name type="common">Fusarium vascular wilt of tomato</name>
    <dbReference type="NCBI Taxonomy" id="426428"/>
    <lineage>
        <taxon>Eukaryota</taxon>
        <taxon>Fungi</taxon>
        <taxon>Dikarya</taxon>
        <taxon>Ascomycota</taxon>
        <taxon>Pezizomycotina</taxon>
        <taxon>Sordariomycetes</taxon>
        <taxon>Hypocreomycetidae</taxon>
        <taxon>Hypocreales</taxon>
        <taxon>Nectriaceae</taxon>
        <taxon>Fusarium</taxon>
        <taxon>Fusarium oxysporum species complex</taxon>
    </lineage>
</organism>
<reference evidence="1" key="2">
    <citation type="journal article" date="2010" name="Nature">
        <title>Comparative genomics reveals mobile pathogenicity chromosomes in Fusarium.</title>
        <authorList>
            <person name="Ma L.J."/>
            <person name="van der Does H.C."/>
            <person name="Borkovich K.A."/>
            <person name="Coleman J.J."/>
            <person name="Daboussi M.J."/>
            <person name="Di Pietro A."/>
            <person name="Dufresne M."/>
            <person name="Freitag M."/>
            <person name="Grabherr M."/>
            <person name="Henrissat B."/>
            <person name="Houterman P.M."/>
            <person name="Kang S."/>
            <person name="Shim W.B."/>
            <person name="Woloshuk C."/>
            <person name="Xie X."/>
            <person name="Xu J.R."/>
            <person name="Antoniw J."/>
            <person name="Baker S.E."/>
            <person name="Bluhm B.H."/>
            <person name="Breakspear A."/>
            <person name="Brown D.W."/>
            <person name="Butchko R.A."/>
            <person name="Chapman S."/>
            <person name="Coulson R."/>
            <person name="Coutinho P.M."/>
            <person name="Danchin E.G."/>
            <person name="Diener A."/>
            <person name="Gale L.R."/>
            <person name="Gardiner D.M."/>
            <person name="Goff S."/>
            <person name="Hammond-Kosack K.E."/>
            <person name="Hilburn K."/>
            <person name="Hua-Van A."/>
            <person name="Jonkers W."/>
            <person name="Kazan K."/>
            <person name="Kodira C.D."/>
            <person name="Koehrsen M."/>
            <person name="Kumar L."/>
            <person name="Lee Y.H."/>
            <person name="Li L."/>
            <person name="Manners J.M."/>
            <person name="Miranda-Saavedra D."/>
            <person name="Mukherjee M."/>
            <person name="Park G."/>
            <person name="Park J."/>
            <person name="Park S.Y."/>
            <person name="Proctor R.H."/>
            <person name="Regev A."/>
            <person name="Ruiz-Roldan M.C."/>
            <person name="Sain D."/>
            <person name="Sakthikumar S."/>
            <person name="Sykes S."/>
            <person name="Schwartz D.C."/>
            <person name="Turgeon B.G."/>
            <person name="Wapinski I."/>
            <person name="Yoder O."/>
            <person name="Young S."/>
            <person name="Zeng Q."/>
            <person name="Zhou S."/>
            <person name="Galagan J."/>
            <person name="Cuomo C.A."/>
            <person name="Kistler H.C."/>
            <person name="Rep M."/>
        </authorList>
    </citation>
    <scope>NUCLEOTIDE SEQUENCE [LARGE SCALE GENOMIC DNA]</scope>
    <source>
        <strain evidence="1">4287</strain>
    </source>
</reference>
<name>A0A0J9UB27_FUSO4</name>
<protein>
    <submittedName>
        <fullName evidence="1">Uncharacterized protein</fullName>
    </submittedName>
</protein>
<evidence type="ECO:0000313" key="1">
    <source>
        <dbReference type="EMBL" id="KNA96072.1"/>
    </source>
</evidence>
<dbReference type="PROSITE" id="PS51257">
    <property type="entry name" value="PROKAR_LIPOPROTEIN"/>
    <property type="match status" value="1"/>
</dbReference>
<gene>
    <name evidence="1" type="ORF">FOXG_18099</name>
</gene>
<proteinExistence type="predicted"/>
<sequence>MVRRICKEDASVVSEVASQVIGWFGLVVCSCL</sequence>
<dbReference type="Proteomes" id="UP000009097">
    <property type="component" value="Unassembled WGS sequence"/>
</dbReference>
<reference evidence="1" key="1">
    <citation type="submission" date="2007-04" db="EMBL/GenBank/DDBJ databases">
        <authorList>
            <consortium name="The Broad Institute Genome Sequencing Platform"/>
            <person name="Birren B."/>
            <person name="Lander E."/>
            <person name="Galagan J."/>
            <person name="Nusbaum C."/>
            <person name="Devon K."/>
            <person name="Ma L.-J."/>
            <person name="Jaffe D."/>
            <person name="Butler J."/>
            <person name="Alvarez P."/>
            <person name="Gnerre S."/>
            <person name="Grabherr M."/>
            <person name="Kleber M."/>
            <person name="Mauceli E."/>
            <person name="Brockman W."/>
            <person name="MacCallum I.A."/>
            <person name="Young S."/>
            <person name="LaButti K."/>
            <person name="DeCaprio D."/>
            <person name="Crawford M."/>
            <person name="Koehrsen M."/>
            <person name="Engels R."/>
            <person name="Montgomery P."/>
            <person name="Pearson M."/>
            <person name="Howarth C."/>
            <person name="Larson L."/>
            <person name="White J."/>
            <person name="O'Leary S."/>
            <person name="Kodira C."/>
            <person name="Zeng Q."/>
            <person name="Yandava C."/>
            <person name="Alvarado L."/>
            <person name="Kistler C."/>
            <person name="Shim W.-B."/>
            <person name="Kang S."/>
            <person name="Woloshuk C."/>
        </authorList>
    </citation>
    <scope>NUCLEOTIDE SEQUENCE</scope>
    <source>
        <strain evidence="1">4287</strain>
    </source>
</reference>
<evidence type="ECO:0000313" key="2">
    <source>
        <dbReference type="Proteomes" id="UP000009097"/>
    </source>
</evidence>
<dbReference type="KEGG" id="fox:FOXG_18099"/>
<accession>A0A0J9UB27</accession>
<dbReference type="GeneID" id="28958805"/>
<dbReference type="EMBL" id="DS231697">
    <property type="protein sequence ID" value="KNA96072.1"/>
    <property type="molecule type" value="Genomic_DNA"/>
</dbReference>
<dbReference type="AlphaFoldDB" id="A0A0J9UB27"/>
<dbReference type="VEuPathDB" id="FungiDB:FOXG_18099"/>